<dbReference type="SUPFAM" id="SSF53300">
    <property type="entry name" value="vWA-like"/>
    <property type="match status" value="1"/>
</dbReference>
<dbReference type="Pfam" id="PF13400">
    <property type="entry name" value="Tad"/>
    <property type="match status" value="1"/>
</dbReference>
<dbReference type="InterPro" id="IPR028087">
    <property type="entry name" value="Tad_N"/>
</dbReference>
<keyword evidence="3" id="KW-1185">Reference proteome</keyword>
<dbReference type="EMBL" id="JADQDC010000008">
    <property type="protein sequence ID" value="MBF9151870.1"/>
    <property type="molecule type" value="Genomic_DNA"/>
</dbReference>
<dbReference type="Proteomes" id="UP000600799">
    <property type="component" value="Unassembled WGS sequence"/>
</dbReference>
<evidence type="ECO:0000313" key="3">
    <source>
        <dbReference type="Proteomes" id="UP000600799"/>
    </source>
</evidence>
<evidence type="ECO:0000313" key="2">
    <source>
        <dbReference type="EMBL" id="MBF9151870.1"/>
    </source>
</evidence>
<gene>
    <name evidence="2" type="ORF">I2488_12715</name>
</gene>
<dbReference type="InterPro" id="IPR036465">
    <property type="entry name" value="vWFA_dom_sf"/>
</dbReference>
<protein>
    <submittedName>
        <fullName evidence="2">Pilus assembly protein TadG</fullName>
    </submittedName>
</protein>
<reference evidence="2 3" key="1">
    <citation type="submission" date="2020-11" db="EMBL/GenBank/DDBJ databases">
        <title>The genome sequence of Novosphingobium sp. 1Y9A.</title>
        <authorList>
            <person name="Liu Y."/>
        </authorList>
    </citation>
    <scope>NUCLEOTIDE SEQUENCE [LARGE SCALE GENOMIC DNA]</scope>
    <source>
        <strain evidence="2 3">1Y9A</strain>
    </source>
</reference>
<organism evidence="2 3">
    <name type="scientific">Novosphingobium jiangmenense</name>
    <dbReference type="NCBI Taxonomy" id="2791981"/>
    <lineage>
        <taxon>Bacteria</taxon>
        <taxon>Pseudomonadati</taxon>
        <taxon>Pseudomonadota</taxon>
        <taxon>Alphaproteobacteria</taxon>
        <taxon>Sphingomonadales</taxon>
        <taxon>Sphingomonadaceae</taxon>
        <taxon>Novosphingobium</taxon>
    </lineage>
</organism>
<feature type="domain" description="VWFA" evidence="1">
    <location>
        <begin position="146"/>
        <end position="237"/>
    </location>
</feature>
<dbReference type="PROSITE" id="PS50234">
    <property type="entry name" value="VWFA"/>
    <property type="match status" value="1"/>
</dbReference>
<proteinExistence type="predicted"/>
<dbReference type="InterPro" id="IPR002035">
    <property type="entry name" value="VWF_A"/>
</dbReference>
<comment type="caution">
    <text evidence="2">The sequence shown here is derived from an EMBL/GenBank/DDBJ whole genome shotgun (WGS) entry which is preliminary data.</text>
</comment>
<evidence type="ECO:0000259" key="1">
    <source>
        <dbReference type="PROSITE" id="PS50234"/>
    </source>
</evidence>
<accession>A0ABS0HHY9</accession>
<dbReference type="Gene3D" id="3.40.50.410">
    <property type="entry name" value="von Willebrand factor, type A domain"/>
    <property type="match status" value="2"/>
</dbReference>
<sequence>MIGMTGFIKRLVTSDVGSVLPIAAASVPVLVALIGGGLDINRVYKARNRLQSACDAGTLAGRRAITTNGYDTTARNQANAYFNTNFVEDEVGATGTTFTTASANNGNLITGTASTTVETAVMNMLGIDTIPVSVSCSATMGVGNSDITMVLDTTGSMGNTLSGTTQTRIQALRAAMKNFYDTVATATQGSNARIRYAFVPYSSSINVGRLIYNLNPSYLADTWQIQSREPVFNTITEQVFTGWSAPVNTSEQTYSTEIVGGTTQFTSTNYSSQANCNNARPADLAWANNGNATTATSTTTNGSGQQVVTTTTTQPQRKTNYVCQQTNNNRWRVFSFNTTRNFITRNFATSDPIYETRTRQEFANWAYREVSVDTSVYKTFAAVSKPNGTSGAAVSYTWGGCIEERETDATDSISYSSVTGMSPSTALDLDVDLAPDSDPDTKWGPMWPELAYLRQVTTWQGTFLTSATQTSQGTRASSSCPYQAQILSTMNQSAFYSYADSLVAAGSTYHDLGMLWGLRLSSPQGPWADTVNTAPTNGGKVSRHIIFMTDGQMEPSISIQSTYGIEWHDRRVTDDGQSNQAARHTLRFRALCDNAKDKGFRVWVIAFASSLTTDLSYCASSNSSFLATNATQLNNAFQEIAKNVGELRVYQ</sequence>
<name>A0ABS0HHY9_9SPHN</name>